<comment type="catalytic activity">
    <reaction evidence="3">
        <text>2 superoxide + 2 H(+) = H2O2 + O2</text>
        <dbReference type="Rhea" id="RHEA:20696"/>
        <dbReference type="ChEBI" id="CHEBI:15378"/>
        <dbReference type="ChEBI" id="CHEBI:15379"/>
        <dbReference type="ChEBI" id="CHEBI:16240"/>
        <dbReference type="ChEBI" id="CHEBI:18421"/>
        <dbReference type="EC" id="1.15.1.1"/>
    </reaction>
</comment>
<dbReference type="EC" id="1.15.1.1" evidence="3"/>
<keyword evidence="8" id="KW-1185">Reference proteome</keyword>
<dbReference type="SUPFAM" id="SSF49329">
    <property type="entry name" value="Cu,Zn superoxide dismutase-like"/>
    <property type="match status" value="1"/>
</dbReference>
<dbReference type="InterPro" id="IPR024134">
    <property type="entry name" value="SOD_Cu/Zn_/chaperone"/>
</dbReference>
<evidence type="ECO:0000256" key="3">
    <source>
        <dbReference type="RuleBase" id="RU000393"/>
    </source>
</evidence>
<evidence type="ECO:0000313" key="7">
    <source>
        <dbReference type="EMBL" id="KMY49027.1"/>
    </source>
</evidence>
<sequence>MMKRFLFFKIFIGMMFVLGACGSGNDNSDNNGNSASGSNTEKSDERSISDEGVNQEGNPANAGVEQNNPQEKIKGEGELVTVYLQNTEGVKVGTVNLEETDAGVRISLEASNLPPGIHGFHIHETASCVAPTFKTAGGHFNPTNASHGIDHEEGPHAGDLPNIEVGKDGMIKEEVIAKHVTLKTHQENSLFDSDGSALVIHAKADDNQSQPAGDAGDRIACGVIGEQ</sequence>
<evidence type="ECO:0000256" key="4">
    <source>
        <dbReference type="SAM" id="MobiDB-lite"/>
    </source>
</evidence>
<dbReference type="PRINTS" id="PR00068">
    <property type="entry name" value="CUZNDISMTASE"/>
</dbReference>
<comment type="caution">
    <text evidence="7">The sequence shown here is derived from an EMBL/GenBank/DDBJ whole genome shotgun (WGS) entry which is preliminary data.</text>
</comment>
<keyword evidence="3" id="KW-0479">Metal-binding</keyword>
<dbReference type="Proteomes" id="UP000037146">
    <property type="component" value="Unassembled WGS sequence"/>
</dbReference>
<accession>A0A0K9GS03</accession>
<dbReference type="STRING" id="1679170.AC625_05485"/>
<feature type="region of interest" description="Disordered" evidence="4">
    <location>
        <begin position="29"/>
        <end position="70"/>
    </location>
</feature>
<name>A0A0K9GS03_9BACI</name>
<evidence type="ECO:0000259" key="6">
    <source>
        <dbReference type="Pfam" id="PF00080"/>
    </source>
</evidence>
<reference evidence="8" key="1">
    <citation type="submission" date="2015-07" db="EMBL/GenBank/DDBJ databases">
        <title>Genome sequencing project for genomic taxonomy and phylogenomics of Bacillus-like bacteria.</title>
        <authorList>
            <person name="Liu B."/>
            <person name="Wang J."/>
            <person name="Zhu Y."/>
            <person name="Liu G."/>
            <person name="Chen Q."/>
            <person name="Chen Z."/>
            <person name="Lan J."/>
            <person name="Che J."/>
            <person name="Ge C."/>
            <person name="Shi H."/>
            <person name="Pan Z."/>
            <person name="Liu X."/>
        </authorList>
    </citation>
    <scope>NUCLEOTIDE SEQUENCE [LARGE SCALE GENOMIC DNA]</scope>
    <source>
        <strain evidence="8">FJAT-27997</strain>
    </source>
</reference>
<evidence type="ECO:0000256" key="1">
    <source>
        <dbReference type="ARBA" id="ARBA00010457"/>
    </source>
</evidence>
<dbReference type="Gene3D" id="2.60.40.200">
    <property type="entry name" value="Superoxide dismutase, copper/zinc binding domain"/>
    <property type="match status" value="1"/>
</dbReference>
<dbReference type="InterPro" id="IPR018152">
    <property type="entry name" value="SOD_Cu/Zn_BS"/>
</dbReference>
<dbReference type="Pfam" id="PF00080">
    <property type="entry name" value="Sod_Cu"/>
    <property type="match status" value="1"/>
</dbReference>
<dbReference type="PATRIC" id="fig|1679170.3.peg.1175"/>
<dbReference type="EMBL" id="LFZW01000001">
    <property type="protein sequence ID" value="KMY49027.1"/>
    <property type="molecule type" value="Genomic_DNA"/>
</dbReference>
<evidence type="ECO:0000256" key="5">
    <source>
        <dbReference type="SAM" id="SignalP"/>
    </source>
</evidence>
<dbReference type="PROSITE" id="PS00332">
    <property type="entry name" value="SOD_CU_ZN_2"/>
    <property type="match status" value="1"/>
</dbReference>
<keyword evidence="3" id="KW-0862">Zinc</keyword>
<dbReference type="InterPro" id="IPR001424">
    <property type="entry name" value="SOD_Cu_Zn_dom"/>
</dbReference>
<comment type="cofactor">
    <cofactor evidence="3">
        <name>Zn(2+)</name>
        <dbReference type="ChEBI" id="CHEBI:29105"/>
    </cofactor>
    <text evidence="3">Binds 1 zinc ion per subunit.</text>
</comment>
<keyword evidence="3" id="KW-0560">Oxidoreductase</keyword>
<gene>
    <name evidence="7" type="ORF">AC625_05485</name>
</gene>
<dbReference type="AlphaFoldDB" id="A0A0K9GS03"/>
<proteinExistence type="inferred from homology"/>
<dbReference type="InterPro" id="IPR036423">
    <property type="entry name" value="SOD-like_Cu/Zn_dom_sf"/>
</dbReference>
<protein>
    <recommendedName>
        <fullName evidence="3">Superoxide dismutase [Cu-Zn]</fullName>
        <ecNumber evidence="3">1.15.1.1</ecNumber>
    </recommendedName>
</protein>
<comment type="similarity">
    <text evidence="1 3">Belongs to the Cu-Zn superoxide dismutase family.</text>
</comment>
<organism evidence="7 8">
    <name type="scientific">Peribacillus loiseleuriae</name>
    <dbReference type="NCBI Taxonomy" id="1679170"/>
    <lineage>
        <taxon>Bacteria</taxon>
        <taxon>Bacillati</taxon>
        <taxon>Bacillota</taxon>
        <taxon>Bacilli</taxon>
        <taxon>Bacillales</taxon>
        <taxon>Bacillaceae</taxon>
        <taxon>Peribacillus</taxon>
    </lineage>
</organism>
<evidence type="ECO:0000256" key="2">
    <source>
        <dbReference type="ARBA" id="ARBA00024900"/>
    </source>
</evidence>
<comment type="cofactor">
    <cofactor evidence="3">
        <name>Cu cation</name>
        <dbReference type="ChEBI" id="CHEBI:23378"/>
    </cofactor>
    <text evidence="3">Binds 1 copper ion per subunit.</text>
</comment>
<feature type="compositionally biased region" description="Low complexity" evidence="4">
    <location>
        <begin position="29"/>
        <end position="39"/>
    </location>
</feature>
<keyword evidence="5" id="KW-0732">Signal</keyword>
<feature type="signal peptide" evidence="5">
    <location>
        <begin position="1"/>
        <end position="20"/>
    </location>
</feature>
<dbReference type="PROSITE" id="PS51257">
    <property type="entry name" value="PROKAR_LIPOPROTEIN"/>
    <property type="match status" value="1"/>
</dbReference>
<dbReference type="GO" id="GO:0004784">
    <property type="term" value="F:superoxide dismutase activity"/>
    <property type="evidence" value="ECO:0007669"/>
    <property type="project" value="UniProtKB-EC"/>
</dbReference>
<comment type="function">
    <text evidence="2">Destroys radicals which are normally produced within the cells and which are toxic to biological systems. May play a role in favoring mycobacterial survival in phagocytes.</text>
</comment>
<feature type="domain" description="Superoxide dismutase copper/zinc binding" evidence="6">
    <location>
        <begin position="93"/>
        <end position="224"/>
    </location>
</feature>
<dbReference type="PANTHER" id="PTHR10003">
    <property type="entry name" value="SUPEROXIDE DISMUTASE CU-ZN -RELATED"/>
    <property type="match status" value="1"/>
</dbReference>
<dbReference type="GO" id="GO:0005507">
    <property type="term" value="F:copper ion binding"/>
    <property type="evidence" value="ECO:0007669"/>
    <property type="project" value="InterPro"/>
</dbReference>
<feature type="chain" id="PRO_5039351887" description="Superoxide dismutase [Cu-Zn]" evidence="5">
    <location>
        <begin position="21"/>
        <end position="227"/>
    </location>
</feature>
<evidence type="ECO:0000313" key="8">
    <source>
        <dbReference type="Proteomes" id="UP000037146"/>
    </source>
</evidence>
<keyword evidence="3" id="KW-0186">Copper</keyword>
<dbReference type="CDD" id="cd00305">
    <property type="entry name" value="Cu-Zn_Superoxide_Dismutase"/>
    <property type="match status" value="1"/>
</dbReference>